<feature type="non-terminal residue" evidence="1">
    <location>
        <position position="58"/>
    </location>
</feature>
<evidence type="ECO:0000313" key="1">
    <source>
        <dbReference type="EMBL" id="SVD05179.1"/>
    </source>
</evidence>
<proteinExistence type="predicted"/>
<dbReference type="AlphaFoldDB" id="A0A382S5K8"/>
<dbReference type="EMBL" id="UINC01126598">
    <property type="protein sequence ID" value="SVD05179.1"/>
    <property type="molecule type" value="Genomic_DNA"/>
</dbReference>
<accession>A0A382S5K8</accession>
<reference evidence="1" key="1">
    <citation type="submission" date="2018-05" db="EMBL/GenBank/DDBJ databases">
        <authorList>
            <person name="Lanie J.A."/>
            <person name="Ng W.-L."/>
            <person name="Kazmierczak K.M."/>
            <person name="Andrzejewski T.M."/>
            <person name="Davidsen T.M."/>
            <person name="Wayne K.J."/>
            <person name="Tettelin H."/>
            <person name="Glass J.I."/>
            <person name="Rusch D."/>
            <person name="Podicherti R."/>
            <person name="Tsui H.-C.T."/>
            <person name="Winkler M.E."/>
        </authorList>
    </citation>
    <scope>NUCLEOTIDE SEQUENCE</scope>
</reference>
<protein>
    <recommendedName>
        <fullName evidence="2">Glycosyltransferase 2-like domain-containing protein</fullName>
    </recommendedName>
</protein>
<organism evidence="1">
    <name type="scientific">marine metagenome</name>
    <dbReference type="NCBI Taxonomy" id="408172"/>
    <lineage>
        <taxon>unclassified sequences</taxon>
        <taxon>metagenomes</taxon>
        <taxon>ecological metagenomes</taxon>
    </lineage>
</organism>
<sequence>MEQTNNHIAICVATYKRPGLLKECLSKIDLLELPKKNKIFLIVVDNDVNETAKSTVDL</sequence>
<dbReference type="SUPFAM" id="SSF53448">
    <property type="entry name" value="Nucleotide-diphospho-sugar transferases"/>
    <property type="match status" value="1"/>
</dbReference>
<dbReference type="InterPro" id="IPR029044">
    <property type="entry name" value="Nucleotide-diphossugar_trans"/>
</dbReference>
<gene>
    <name evidence="1" type="ORF">METZ01_LOCUS358033</name>
</gene>
<evidence type="ECO:0008006" key="2">
    <source>
        <dbReference type="Google" id="ProtNLM"/>
    </source>
</evidence>
<name>A0A382S5K8_9ZZZZ</name>